<gene>
    <name evidence="2" type="ORF">J0911_12025</name>
</gene>
<dbReference type="RefSeq" id="WP_207275676.1">
    <property type="nucleotide sequence ID" value="NZ_JAFMPK010000044.1"/>
</dbReference>
<dbReference type="Proteomes" id="UP000664617">
    <property type="component" value="Unassembled WGS sequence"/>
</dbReference>
<keyword evidence="3" id="KW-1185">Reference proteome</keyword>
<feature type="transmembrane region" description="Helical" evidence="1">
    <location>
        <begin position="71"/>
        <end position="92"/>
    </location>
</feature>
<name>A0ABS3IAV6_9MICO</name>
<organism evidence="2 3">
    <name type="scientific">Myceligenerans salitolerans</name>
    <dbReference type="NCBI Taxonomy" id="1230528"/>
    <lineage>
        <taxon>Bacteria</taxon>
        <taxon>Bacillati</taxon>
        <taxon>Actinomycetota</taxon>
        <taxon>Actinomycetes</taxon>
        <taxon>Micrococcales</taxon>
        <taxon>Promicromonosporaceae</taxon>
        <taxon>Myceligenerans</taxon>
    </lineage>
</organism>
<comment type="caution">
    <text evidence="2">The sequence shown here is derived from an EMBL/GenBank/DDBJ whole genome shotgun (WGS) entry which is preliminary data.</text>
</comment>
<feature type="transmembrane region" description="Helical" evidence="1">
    <location>
        <begin position="192"/>
        <end position="212"/>
    </location>
</feature>
<feature type="transmembrane region" description="Helical" evidence="1">
    <location>
        <begin position="45"/>
        <end position="65"/>
    </location>
</feature>
<keyword evidence="1" id="KW-1133">Transmembrane helix</keyword>
<accession>A0ABS3IAV6</accession>
<feature type="transmembrane region" description="Helical" evidence="1">
    <location>
        <begin position="139"/>
        <end position="159"/>
    </location>
</feature>
<protein>
    <recommendedName>
        <fullName evidence="4">Acid-resistance membrane protein</fullName>
    </recommendedName>
</protein>
<feature type="transmembrane region" description="Helical" evidence="1">
    <location>
        <begin position="113"/>
        <end position="133"/>
    </location>
</feature>
<evidence type="ECO:0000313" key="3">
    <source>
        <dbReference type="Proteomes" id="UP000664617"/>
    </source>
</evidence>
<sequence>MSADHGASPGTEPEGGEAMDAAARLKMIDEQQKRARTGLEPDARLLYLVWGAAWLVGYLAMWFTSKDGSSPTIWAGWTLAVAIIAAITFTMVHSIRRTAGTRGTSARVGAMYGWGWMLGFLTMWAILTGLVNAGADGEVVAVAANGTACLIVGLMYLACGMVFQDNGVYALGVWMLLTAAVATLVGLPGTNLVMALLGGGGFLAMGVVTSVVDARRRGNRDD</sequence>
<dbReference type="EMBL" id="JAFMPK010000044">
    <property type="protein sequence ID" value="MBO0609751.1"/>
    <property type="molecule type" value="Genomic_DNA"/>
</dbReference>
<keyword evidence="1" id="KW-0472">Membrane</keyword>
<feature type="transmembrane region" description="Helical" evidence="1">
    <location>
        <begin position="166"/>
        <end position="186"/>
    </location>
</feature>
<evidence type="ECO:0000313" key="2">
    <source>
        <dbReference type="EMBL" id="MBO0609751.1"/>
    </source>
</evidence>
<keyword evidence="1" id="KW-0812">Transmembrane</keyword>
<evidence type="ECO:0000256" key="1">
    <source>
        <dbReference type="SAM" id="Phobius"/>
    </source>
</evidence>
<reference evidence="3" key="1">
    <citation type="submission" date="2023-07" db="EMBL/GenBank/DDBJ databases">
        <title>Myceligenerans salitolerans sp. nov., a halotolerant actinomycete isolated from a salt lake in Xinjiang, China.</title>
        <authorList>
            <person name="Guan T."/>
        </authorList>
    </citation>
    <scope>NUCLEOTIDE SEQUENCE [LARGE SCALE GENOMIC DNA]</scope>
    <source>
        <strain evidence="3">XHU 5031</strain>
    </source>
</reference>
<proteinExistence type="predicted"/>
<evidence type="ECO:0008006" key="4">
    <source>
        <dbReference type="Google" id="ProtNLM"/>
    </source>
</evidence>